<dbReference type="EMBL" id="BAABWH010000004">
    <property type="protein sequence ID" value="GAA6145560.1"/>
    <property type="molecule type" value="Genomic_DNA"/>
</dbReference>
<dbReference type="Gene3D" id="3.10.20.90">
    <property type="entry name" value="Phosphatidylinositol 3-kinase Catalytic Subunit, Chain A, domain 1"/>
    <property type="match status" value="1"/>
</dbReference>
<evidence type="ECO:0000256" key="2">
    <source>
        <dbReference type="RuleBase" id="RU003860"/>
    </source>
</evidence>
<accession>A0ABP9ZZX6</accession>
<evidence type="ECO:0000313" key="4">
    <source>
        <dbReference type="EMBL" id="GAA6145560.1"/>
    </source>
</evidence>
<comment type="similarity">
    <text evidence="1 2">Belongs to the BolA/IbaG family.</text>
</comment>
<proteinExistence type="inferred from homology"/>
<evidence type="ECO:0000256" key="1">
    <source>
        <dbReference type="ARBA" id="ARBA00005578"/>
    </source>
</evidence>
<keyword evidence="5" id="KW-1185">Reference proteome</keyword>
<dbReference type="Pfam" id="PF01722">
    <property type="entry name" value="BolA"/>
    <property type="match status" value="1"/>
</dbReference>
<dbReference type="Proteomes" id="UP001481413">
    <property type="component" value="Unassembled WGS sequence"/>
</dbReference>
<organism evidence="4 5">
    <name type="scientific">Thalassolituus maritimus</name>
    <dbReference type="NCBI Taxonomy" id="484498"/>
    <lineage>
        <taxon>Bacteria</taxon>
        <taxon>Pseudomonadati</taxon>
        <taxon>Pseudomonadota</taxon>
        <taxon>Gammaproteobacteria</taxon>
        <taxon>Oceanospirillales</taxon>
        <taxon>Oceanospirillaceae</taxon>
        <taxon>Thalassolituus</taxon>
    </lineage>
</organism>
<dbReference type="InterPro" id="IPR036065">
    <property type="entry name" value="BolA-like_sf"/>
</dbReference>
<comment type="caution">
    <text evidence="4">The sequence shown here is derived from an EMBL/GenBank/DDBJ whole genome shotgun (WGS) entry which is preliminary data.</text>
</comment>
<reference evidence="4 5" key="1">
    <citation type="submission" date="2024-04" db="EMBL/GenBank/DDBJ databases">
        <title>Draft genome sequence of Thalassolituus maritimus NBRC 116585.</title>
        <authorList>
            <person name="Miyakawa T."/>
            <person name="Kusuya Y."/>
            <person name="Miura T."/>
        </authorList>
    </citation>
    <scope>NUCLEOTIDE SEQUENCE [LARGE SCALE GENOMIC DNA]</scope>
    <source>
        <strain evidence="4 5">5NW40-0001</strain>
    </source>
</reference>
<dbReference type="InterPro" id="IPR002634">
    <property type="entry name" value="BolA"/>
</dbReference>
<gene>
    <name evidence="4" type="ORF">NBRC116585_16780</name>
</gene>
<evidence type="ECO:0000256" key="3">
    <source>
        <dbReference type="SAM" id="MobiDB-lite"/>
    </source>
</evidence>
<dbReference type="PIRSF" id="PIRSF003113">
    <property type="entry name" value="BolA"/>
    <property type="match status" value="1"/>
</dbReference>
<dbReference type="PANTHER" id="PTHR46229:SF2">
    <property type="entry name" value="BOLA-LIKE PROTEIN 1"/>
    <property type="match status" value="1"/>
</dbReference>
<dbReference type="InterPro" id="IPR050961">
    <property type="entry name" value="BolA/IbaG_stress_morph_reg"/>
</dbReference>
<dbReference type="PANTHER" id="PTHR46229">
    <property type="entry name" value="BOLA TRANSCRIPTION REGULATOR"/>
    <property type="match status" value="1"/>
</dbReference>
<protein>
    <submittedName>
        <fullName evidence="4">BolA/IbaG family iron-sulfur metabolism protein</fullName>
    </submittedName>
</protein>
<dbReference type="SUPFAM" id="SSF82657">
    <property type="entry name" value="BolA-like"/>
    <property type="match status" value="1"/>
</dbReference>
<sequence>MNQGSTAQIIEQKLAAFEPVFLQIDNESHMHHGPATDSHFKVTMVSERFSGLRTVARHQSVYGALKEELAGPVHALSLHLHAPDEWQPDTPIPDSPKCLGGSKHD</sequence>
<dbReference type="RefSeq" id="WP_353294563.1">
    <property type="nucleotide sequence ID" value="NZ_BAABWH010000004.1"/>
</dbReference>
<name>A0ABP9ZZX6_9GAMM</name>
<feature type="region of interest" description="Disordered" evidence="3">
    <location>
        <begin position="82"/>
        <end position="105"/>
    </location>
</feature>
<evidence type="ECO:0000313" key="5">
    <source>
        <dbReference type="Proteomes" id="UP001481413"/>
    </source>
</evidence>